<dbReference type="InterPro" id="IPR006093">
    <property type="entry name" value="Oxy_OxRdtase_FAD_BS"/>
</dbReference>
<evidence type="ECO:0000256" key="2">
    <source>
        <dbReference type="ARBA" id="ARBA00022630"/>
    </source>
</evidence>
<dbReference type="InterPro" id="IPR016169">
    <property type="entry name" value="FAD-bd_PCMH_sub2"/>
</dbReference>
<keyword evidence="7" id="KW-1185">Reference proteome</keyword>
<reference evidence="6" key="2">
    <citation type="submission" date="2023-05" db="EMBL/GenBank/DDBJ databases">
        <authorList>
            <consortium name="Lawrence Berkeley National Laboratory"/>
            <person name="Steindorff A."/>
            <person name="Hensen N."/>
            <person name="Bonometti L."/>
            <person name="Westerberg I."/>
            <person name="Brannstrom I.O."/>
            <person name="Guillou S."/>
            <person name="Cros-Aarteil S."/>
            <person name="Calhoun S."/>
            <person name="Haridas S."/>
            <person name="Kuo A."/>
            <person name="Mondo S."/>
            <person name="Pangilinan J."/>
            <person name="Riley R."/>
            <person name="Labutti K."/>
            <person name="Andreopoulos B."/>
            <person name="Lipzen A."/>
            <person name="Chen C."/>
            <person name="Yanf M."/>
            <person name="Daum C."/>
            <person name="Ng V."/>
            <person name="Clum A."/>
            <person name="Ohm R."/>
            <person name="Martin F."/>
            <person name="Silar P."/>
            <person name="Natvig D."/>
            <person name="Lalanne C."/>
            <person name="Gautier V."/>
            <person name="Ament-Velasquez S.L."/>
            <person name="Kruys A."/>
            <person name="Hutchinson M.I."/>
            <person name="Powell A.J."/>
            <person name="Barry K."/>
            <person name="Miller A.N."/>
            <person name="Grigoriev I.V."/>
            <person name="Debuchy R."/>
            <person name="Gladieux P."/>
            <person name="Thoren M.H."/>
            <person name="Johannesson H."/>
        </authorList>
    </citation>
    <scope>NUCLEOTIDE SEQUENCE</scope>
    <source>
        <strain evidence="6">CBS 990.96</strain>
    </source>
</reference>
<dbReference type="Proteomes" id="UP001301958">
    <property type="component" value="Unassembled WGS sequence"/>
</dbReference>
<comment type="caution">
    <text evidence="6">The sequence shown here is derived from an EMBL/GenBank/DDBJ whole genome shotgun (WGS) entry which is preliminary data.</text>
</comment>
<dbReference type="Pfam" id="PF08031">
    <property type="entry name" value="BBE"/>
    <property type="match status" value="1"/>
</dbReference>
<dbReference type="Gene3D" id="3.40.462.20">
    <property type="match status" value="1"/>
</dbReference>
<organism evidence="6 7">
    <name type="scientific">Podospora fimiseda</name>
    <dbReference type="NCBI Taxonomy" id="252190"/>
    <lineage>
        <taxon>Eukaryota</taxon>
        <taxon>Fungi</taxon>
        <taxon>Dikarya</taxon>
        <taxon>Ascomycota</taxon>
        <taxon>Pezizomycotina</taxon>
        <taxon>Sordariomycetes</taxon>
        <taxon>Sordariomycetidae</taxon>
        <taxon>Sordariales</taxon>
        <taxon>Podosporaceae</taxon>
        <taxon>Podospora</taxon>
    </lineage>
</organism>
<protein>
    <submittedName>
        <fullName evidence="6">Oxidase</fullName>
    </submittedName>
</protein>
<feature type="domain" description="FAD-binding PCMH-type" evidence="5">
    <location>
        <begin position="43"/>
        <end position="216"/>
    </location>
</feature>
<keyword evidence="4" id="KW-0560">Oxidoreductase</keyword>
<evidence type="ECO:0000256" key="3">
    <source>
        <dbReference type="ARBA" id="ARBA00022827"/>
    </source>
</evidence>
<dbReference type="PROSITE" id="PS51387">
    <property type="entry name" value="FAD_PCMH"/>
    <property type="match status" value="1"/>
</dbReference>
<accession>A0AAN7GYE2</accession>
<dbReference type="SUPFAM" id="SSF56176">
    <property type="entry name" value="FAD-binding/transporter-associated domain-like"/>
    <property type="match status" value="1"/>
</dbReference>
<dbReference type="InterPro" id="IPR006094">
    <property type="entry name" value="Oxid_FAD_bind_N"/>
</dbReference>
<evidence type="ECO:0000256" key="1">
    <source>
        <dbReference type="ARBA" id="ARBA00005466"/>
    </source>
</evidence>
<name>A0AAN7GYE2_9PEZI</name>
<dbReference type="Gene3D" id="3.30.465.10">
    <property type="match status" value="1"/>
</dbReference>
<dbReference type="InterPro" id="IPR016166">
    <property type="entry name" value="FAD-bd_PCMH"/>
</dbReference>
<dbReference type="InterPro" id="IPR012951">
    <property type="entry name" value="BBE"/>
</dbReference>
<dbReference type="AlphaFoldDB" id="A0AAN7GYE2"/>
<evidence type="ECO:0000256" key="4">
    <source>
        <dbReference type="ARBA" id="ARBA00023002"/>
    </source>
</evidence>
<dbReference type="InterPro" id="IPR036318">
    <property type="entry name" value="FAD-bd_PCMH-like_sf"/>
</dbReference>
<dbReference type="GO" id="GO:0016491">
    <property type="term" value="F:oxidoreductase activity"/>
    <property type="evidence" value="ECO:0007669"/>
    <property type="project" value="UniProtKB-KW"/>
</dbReference>
<sequence>MGQSPSALQTCIDLVGNGRAGFAGYPHTAFYQTNWVKRYNLAIPVTPIAVVRPDNAQDIADVVKCAALGGFKVQAKSGGHSYGNYGLGGQDGAVSIDLVNMKKFVMDNTTWQATIGAGTLLGEVDKKLHAAGGRAFAHGVCPGVGIGGHCTIGGLGPMSRMWGSCLDHIVDMEVVTAEGKIVRTNKDLNQDLFFALRGAASGFGIITEFVMRTHPEPNNIVSYEYNVRFGKQADGAEMFSKWQALMADPKLDRRFGSMFTMFPFGAVISGTFYGTEEEFDKSVVRDYLPKEKGSIILDDYLGHMAHLAEKEALYVSNLAAPFYAKSLGFRRDEILGPEEIKKLFSWTDKADKGTLLWAIIFSGSGGIIEDIPQNSTAYAHRDKVIIYESYGIGLPAPRKATRDFLTGFYNQVFSLGKKSIWGTYPGYVDNELAEPQRQYWDSNLGMLEGIKTIRDPLDIFHNPGSVRPLPVR</sequence>
<gene>
    <name evidence="6" type="ORF">QBC38DRAFT_422128</name>
</gene>
<reference evidence="6" key="1">
    <citation type="journal article" date="2023" name="Mol. Phylogenet. Evol.">
        <title>Genome-scale phylogeny and comparative genomics of the fungal order Sordariales.</title>
        <authorList>
            <person name="Hensen N."/>
            <person name="Bonometti L."/>
            <person name="Westerberg I."/>
            <person name="Brannstrom I.O."/>
            <person name="Guillou S."/>
            <person name="Cros-Aarteil S."/>
            <person name="Calhoun S."/>
            <person name="Haridas S."/>
            <person name="Kuo A."/>
            <person name="Mondo S."/>
            <person name="Pangilinan J."/>
            <person name="Riley R."/>
            <person name="LaButti K."/>
            <person name="Andreopoulos B."/>
            <person name="Lipzen A."/>
            <person name="Chen C."/>
            <person name="Yan M."/>
            <person name="Daum C."/>
            <person name="Ng V."/>
            <person name="Clum A."/>
            <person name="Steindorff A."/>
            <person name="Ohm R.A."/>
            <person name="Martin F."/>
            <person name="Silar P."/>
            <person name="Natvig D.O."/>
            <person name="Lalanne C."/>
            <person name="Gautier V."/>
            <person name="Ament-Velasquez S.L."/>
            <person name="Kruys A."/>
            <person name="Hutchinson M.I."/>
            <person name="Powell A.J."/>
            <person name="Barry K."/>
            <person name="Miller A.N."/>
            <person name="Grigoriev I.V."/>
            <person name="Debuchy R."/>
            <person name="Gladieux P."/>
            <person name="Hiltunen Thoren M."/>
            <person name="Johannesson H."/>
        </authorList>
    </citation>
    <scope>NUCLEOTIDE SEQUENCE</scope>
    <source>
        <strain evidence="6">CBS 990.96</strain>
    </source>
</reference>
<dbReference type="GO" id="GO:0071949">
    <property type="term" value="F:FAD binding"/>
    <property type="evidence" value="ECO:0007669"/>
    <property type="project" value="InterPro"/>
</dbReference>
<dbReference type="EMBL" id="MU865376">
    <property type="protein sequence ID" value="KAK4225065.1"/>
    <property type="molecule type" value="Genomic_DNA"/>
</dbReference>
<evidence type="ECO:0000259" key="5">
    <source>
        <dbReference type="PROSITE" id="PS51387"/>
    </source>
</evidence>
<evidence type="ECO:0000313" key="7">
    <source>
        <dbReference type="Proteomes" id="UP001301958"/>
    </source>
</evidence>
<dbReference type="InterPro" id="IPR050416">
    <property type="entry name" value="FAD-linked_Oxidoreductase"/>
</dbReference>
<dbReference type="Pfam" id="PF01565">
    <property type="entry name" value="FAD_binding_4"/>
    <property type="match status" value="1"/>
</dbReference>
<proteinExistence type="inferred from homology"/>
<dbReference type="PROSITE" id="PS00862">
    <property type="entry name" value="OX2_COVAL_FAD"/>
    <property type="match status" value="1"/>
</dbReference>
<comment type="similarity">
    <text evidence="1">Belongs to the oxygen-dependent FAD-linked oxidoreductase family.</text>
</comment>
<dbReference type="PANTHER" id="PTHR42973:SF17">
    <property type="entry name" value="OXIDASE, PUTATIVE (AFU_ORTHOLOGUE AFUA_6G14340)-RELATED"/>
    <property type="match status" value="1"/>
</dbReference>
<evidence type="ECO:0000313" key="6">
    <source>
        <dbReference type="EMBL" id="KAK4225065.1"/>
    </source>
</evidence>
<dbReference type="PANTHER" id="PTHR42973">
    <property type="entry name" value="BINDING OXIDOREDUCTASE, PUTATIVE (AFU_ORTHOLOGUE AFUA_1G17690)-RELATED"/>
    <property type="match status" value="1"/>
</dbReference>
<keyword evidence="2" id="KW-0285">Flavoprotein</keyword>
<keyword evidence="3" id="KW-0274">FAD</keyword>